<dbReference type="Gene3D" id="1.25.40.10">
    <property type="entry name" value="Tetratricopeptide repeat domain"/>
    <property type="match status" value="2"/>
</dbReference>
<dbReference type="Pfam" id="PF13414">
    <property type="entry name" value="TPR_11"/>
    <property type="match status" value="1"/>
</dbReference>
<dbReference type="PROSITE" id="PS50005">
    <property type="entry name" value="TPR"/>
    <property type="match status" value="2"/>
</dbReference>
<proteinExistence type="predicted"/>
<organism evidence="4 5">
    <name type="scientific">Luteibaculum oceani</name>
    <dbReference type="NCBI Taxonomy" id="1294296"/>
    <lineage>
        <taxon>Bacteria</taxon>
        <taxon>Pseudomonadati</taxon>
        <taxon>Bacteroidota</taxon>
        <taxon>Flavobacteriia</taxon>
        <taxon>Flavobacteriales</taxon>
        <taxon>Luteibaculaceae</taxon>
        <taxon>Luteibaculum</taxon>
    </lineage>
</organism>
<dbReference type="RefSeq" id="WP_147014233.1">
    <property type="nucleotide sequence ID" value="NZ_VORB01000004.1"/>
</dbReference>
<dbReference type="EMBL" id="VORB01000004">
    <property type="protein sequence ID" value="TXC81504.1"/>
    <property type="molecule type" value="Genomic_DNA"/>
</dbReference>
<dbReference type="InterPro" id="IPR011990">
    <property type="entry name" value="TPR-like_helical_dom_sf"/>
</dbReference>
<dbReference type="SMART" id="SM00028">
    <property type="entry name" value="TPR"/>
    <property type="match status" value="4"/>
</dbReference>
<evidence type="ECO:0000256" key="2">
    <source>
        <dbReference type="ARBA" id="ARBA00022803"/>
    </source>
</evidence>
<dbReference type="AlphaFoldDB" id="A0A5C6V9U8"/>
<sequence>MKYINKDHEAAANLHSKGEFDKAILAYEKVLEAFPNHPDVLSDRGTTYLLMEKYNLAIIDFNEAVNLEPNRAFRYSARAFAKDRMGDLDGAIADYQKAIELDPEDAIAYNNLGVLMENRGMRKQANTLYQFADKINNEHNQAFTPPIKTEEKIEKGPTEAFQTFENENPSKQDIYKSLLTRSGLKDFFRFVFNGFKLPKK</sequence>
<feature type="repeat" description="TPR" evidence="3">
    <location>
        <begin position="72"/>
        <end position="105"/>
    </location>
</feature>
<comment type="caution">
    <text evidence="4">The sequence shown here is derived from an EMBL/GenBank/DDBJ whole genome shotgun (WGS) entry which is preliminary data.</text>
</comment>
<keyword evidence="5" id="KW-1185">Reference proteome</keyword>
<feature type="repeat" description="TPR" evidence="3">
    <location>
        <begin position="38"/>
        <end position="71"/>
    </location>
</feature>
<dbReference type="SUPFAM" id="SSF48452">
    <property type="entry name" value="TPR-like"/>
    <property type="match status" value="1"/>
</dbReference>
<dbReference type="Pfam" id="PF13432">
    <property type="entry name" value="TPR_16"/>
    <property type="match status" value="1"/>
</dbReference>
<dbReference type="PANTHER" id="PTHR44858">
    <property type="entry name" value="TETRATRICOPEPTIDE REPEAT PROTEIN 6"/>
    <property type="match status" value="1"/>
</dbReference>
<dbReference type="InterPro" id="IPR050498">
    <property type="entry name" value="Ycf3"/>
</dbReference>
<accession>A0A5C6V9U8</accession>
<dbReference type="Proteomes" id="UP000321168">
    <property type="component" value="Unassembled WGS sequence"/>
</dbReference>
<reference evidence="4 5" key="1">
    <citation type="submission" date="2019-08" db="EMBL/GenBank/DDBJ databases">
        <title>Genome of Luteibaculum oceani JCM 18817.</title>
        <authorList>
            <person name="Bowman J.P."/>
        </authorList>
    </citation>
    <scope>NUCLEOTIDE SEQUENCE [LARGE SCALE GENOMIC DNA]</scope>
    <source>
        <strain evidence="4 5">JCM 18817</strain>
    </source>
</reference>
<dbReference type="OrthoDB" id="9811837at2"/>
<evidence type="ECO:0000313" key="4">
    <source>
        <dbReference type="EMBL" id="TXC81504.1"/>
    </source>
</evidence>
<dbReference type="GO" id="GO:0009279">
    <property type="term" value="C:cell outer membrane"/>
    <property type="evidence" value="ECO:0007669"/>
    <property type="project" value="TreeGrafter"/>
</dbReference>
<dbReference type="InterPro" id="IPR019734">
    <property type="entry name" value="TPR_rpt"/>
</dbReference>
<dbReference type="PANTHER" id="PTHR44858:SF1">
    <property type="entry name" value="UDP-N-ACETYLGLUCOSAMINE--PEPTIDE N-ACETYLGLUCOSAMINYLTRANSFERASE SPINDLY-RELATED"/>
    <property type="match status" value="1"/>
</dbReference>
<evidence type="ECO:0000256" key="1">
    <source>
        <dbReference type="ARBA" id="ARBA00022737"/>
    </source>
</evidence>
<gene>
    <name evidence="4" type="ORF">FRX97_05720</name>
</gene>
<keyword evidence="2 3" id="KW-0802">TPR repeat</keyword>
<dbReference type="GO" id="GO:0046813">
    <property type="term" value="P:receptor-mediated virion attachment to host cell"/>
    <property type="evidence" value="ECO:0007669"/>
    <property type="project" value="TreeGrafter"/>
</dbReference>
<evidence type="ECO:0000313" key="5">
    <source>
        <dbReference type="Proteomes" id="UP000321168"/>
    </source>
</evidence>
<evidence type="ECO:0000256" key="3">
    <source>
        <dbReference type="PROSITE-ProRule" id="PRU00339"/>
    </source>
</evidence>
<keyword evidence="1" id="KW-0677">Repeat</keyword>
<protein>
    <submittedName>
        <fullName evidence="4">Tetratricopeptide repeat protein</fullName>
    </submittedName>
</protein>
<name>A0A5C6V9U8_9FLAO</name>